<dbReference type="InterPro" id="IPR036388">
    <property type="entry name" value="WH-like_DNA-bd_sf"/>
</dbReference>
<dbReference type="RefSeq" id="WP_377541802.1">
    <property type="nucleotide sequence ID" value="NZ_JBHSBN010000001.1"/>
</dbReference>
<feature type="region of interest" description="Disordered" evidence="1">
    <location>
        <begin position="190"/>
        <end position="241"/>
    </location>
</feature>
<dbReference type="InterPro" id="IPR011991">
    <property type="entry name" value="ArsR-like_HTH"/>
</dbReference>
<dbReference type="EMBL" id="JBHSBN010000001">
    <property type="protein sequence ID" value="MFC4104880.1"/>
    <property type="molecule type" value="Genomic_DNA"/>
</dbReference>
<proteinExistence type="predicted"/>
<dbReference type="SMART" id="SM00418">
    <property type="entry name" value="HTH_ARSR"/>
    <property type="match status" value="1"/>
</dbReference>
<dbReference type="Pfam" id="PF12840">
    <property type="entry name" value="HTH_20"/>
    <property type="match status" value="1"/>
</dbReference>
<gene>
    <name evidence="3" type="ORF">ACFOX0_02860</name>
</gene>
<evidence type="ECO:0000259" key="2">
    <source>
        <dbReference type="SMART" id="SM00418"/>
    </source>
</evidence>
<accession>A0ABV8KFN6</accession>
<dbReference type="CDD" id="cd00090">
    <property type="entry name" value="HTH_ARSR"/>
    <property type="match status" value="1"/>
</dbReference>
<feature type="compositionally biased region" description="Gly residues" evidence="1">
    <location>
        <begin position="211"/>
        <end position="241"/>
    </location>
</feature>
<feature type="domain" description="HTH arsR-type" evidence="2">
    <location>
        <begin position="11"/>
        <end position="91"/>
    </location>
</feature>
<evidence type="ECO:0000313" key="4">
    <source>
        <dbReference type="Proteomes" id="UP001595868"/>
    </source>
</evidence>
<evidence type="ECO:0000313" key="3">
    <source>
        <dbReference type="EMBL" id="MFC4104880.1"/>
    </source>
</evidence>
<sequence>MSQDKVRPSPTTLRGIAHPLRLKMLNLLRADGPATATMLAERLGQSTGATSYHLRQLAQYGFVVEDPALGAGRERWWKAAHRGTLLEGDIVREAPADTEAYLRAVASLYAERVDRWLGERVTLPAGWDGASTLSDTRLRLTADEARDLHRELDELIGRYRRDDPDAVTPAGAERVVVQWQLMPFLTGAVAGAEPPVPQPPAGEPPSREPTGSGGGGSAGSGGAETTGSDGAGSAGSTGSGS</sequence>
<comment type="caution">
    <text evidence="3">The sequence shown here is derived from an EMBL/GenBank/DDBJ whole genome shotgun (WGS) entry which is preliminary data.</text>
</comment>
<dbReference type="SUPFAM" id="SSF46785">
    <property type="entry name" value="Winged helix' DNA-binding domain"/>
    <property type="match status" value="1"/>
</dbReference>
<dbReference type="InterPro" id="IPR036390">
    <property type="entry name" value="WH_DNA-bd_sf"/>
</dbReference>
<evidence type="ECO:0000256" key="1">
    <source>
        <dbReference type="SAM" id="MobiDB-lite"/>
    </source>
</evidence>
<keyword evidence="4" id="KW-1185">Reference proteome</keyword>
<dbReference type="InterPro" id="IPR001845">
    <property type="entry name" value="HTH_ArsR_DNA-bd_dom"/>
</dbReference>
<reference evidence="4" key="1">
    <citation type="journal article" date="2019" name="Int. J. Syst. Evol. Microbiol.">
        <title>The Global Catalogue of Microorganisms (GCM) 10K type strain sequencing project: providing services to taxonomists for standard genome sequencing and annotation.</title>
        <authorList>
            <consortium name="The Broad Institute Genomics Platform"/>
            <consortium name="The Broad Institute Genome Sequencing Center for Infectious Disease"/>
            <person name="Wu L."/>
            <person name="Ma J."/>
        </authorList>
    </citation>
    <scope>NUCLEOTIDE SEQUENCE [LARGE SCALE GENOMIC DNA]</scope>
    <source>
        <strain evidence="4">2902at01</strain>
    </source>
</reference>
<dbReference type="Gene3D" id="1.10.10.10">
    <property type="entry name" value="Winged helix-like DNA-binding domain superfamily/Winged helix DNA-binding domain"/>
    <property type="match status" value="1"/>
</dbReference>
<feature type="compositionally biased region" description="Pro residues" evidence="1">
    <location>
        <begin position="194"/>
        <end position="203"/>
    </location>
</feature>
<name>A0ABV8KFN6_9ACTN</name>
<organism evidence="3 4">
    <name type="scientific">Micromonospora zhanjiangensis</name>
    <dbReference type="NCBI Taxonomy" id="1522057"/>
    <lineage>
        <taxon>Bacteria</taxon>
        <taxon>Bacillati</taxon>
        <taxon>Actinomycetota</taxon>
        <taxon>Actinomycetes</taxon>
        <taxon>Micromonosporales</taxon>
        <taxon>Micromonosporaceae</taxon>
        <taxon>Micromonospora</taxon>
    </lineage>
</organism>
<protein>
    <submittedName>
        <fullName evidence="3">Helix-turn-helix domain-containing protein</fullName>
    </submittedName>
</protein>
<dbReference type="Proteomes" id="UP001595868">
    <property type="component" value="Unassembled WGS sequence"/>
</dbReference>